<evidence type="ECO:0000256" key="1">
    <source>
        <dbReference type="SAM" id="Phobius"/>
    </source>
</evidence>
<evidence type="ECO:0000313" key="4">
    <source>
        <dbReference type="Proteomes" id="UP000814176"/>
    </source>
</evidence>
<feature type="transmembrane region" description="Helical" evidence="1">
    <location>
        <begin position="186"/>
        <end position="209"/>
    </location>
</feature>
<evidence type="ECO:0000313" key="3">
    <source>
        <dbReference type="EMBL" id="KAH9829457.1"/>
    </source>
</evidence>
<feature type="transmembrane region" description="Helical" evidence="1">
    <location>
        <begin position="52"/>
        <end position="76"/>
    </location>
</feature>
<reference evidence="3 4" key="1">
    <citation type="journal article" date="2021" name="Environ. Microbiol.">
        <title>Gene family expansions and transcriptome signatures uncover fungal adaptations to wood decay.</title>
        <authorList>
            <person name="Hage H."/>
            <person name="Miyauchi S."/>
            <person name="Viragh M."/>
            <person name="Drula E."/>
            <person name="Min B."/>
            <person name="Chaduli D."/>
            <person name="Navarro D."/>
            <person name="Favel A."/>
            <person name="Norest M."/>
            <person name="Lesage-Meessen L."/>
            <person name="Balint B."/>
            <person name="Merenyi Z."/>
            <person name="de Eugenio L."/>
            <person name="Morin E."/>
            <person name="Martinez A.T."/>
            <person name="Baldrian P."/>
            <person name="Stursova M."/>
            <person name="Martinez M.J."/>
            <person name="Novotny C."/>
            <person name="Magnuson J.K."/>
            <person name="Spatafora J.W."/>
            <person name="Maurice S."/>
            <person name="Pangilinan J."/>
            <person name="Andreopoulos W."/>
            <person name="LaButti K."/>
            <person name="Hundley H."/>
            <person name="Na H."/>
            <person name="Kuo A."/>
            <person name="Barry K."/>
            <person name="Lipzen A."/>
            <person name="Henrissat B."/>
            <person name="Riley R."/>
            <person name="Ahrendt S."/>
            <person name="Nagy L.G."/>
            <person name="Grigoriev I.V."/>
            <person name="Martin F."/>
            <person name="Rosso M.N."/>
        </authorList>
    </citation>
    <scope>NUCLEOTIDE SEQUENCE [LARGE SCALE GENOMIC DNA]</scope>
    <source>
        <strain evidence="3 4">CIRM-BRFM 1785</strain>
    </source>
</reference>
<accession>A0ABQ8JYW4</accession>
<keyword evidence="4" id="KW-1185">Reference proteome</keyword>
<feature type="transmembrane region" description="Helical" evidence="1">
    <location>
        <begin position="96"/>
        <end position="118"/>
    </location>
</feature>
<keyword evidence="1" id="KW-0472">Membrane</keyword>
<keyword evidence="1" id="KW-0812">Transmembrane</keyword>
<comment type="caution">
    <text evidence="3">The sequence shown here is derived from an EMBL/GenBank/DDBJ whole genome shotgun (WGS) entry which is preliminary data.</text>
</comment>
<dbReference type="GeneID" id="71999083"/>
<dbReference type="Pfam" id="PF20152">
    <property type="entry name" value="DUF6534"/>
    <property type="match status" value="1"/>
</dbReference>
<evidence type="ECO:0000259" key="2">
    <source>
        <dbReference type="Pfam" id="PF20152"/>
    </source>
</evidence>
<proteinExistence type="predicted"/>
<dbReference type="RefSeq" id="XP_047772931.1">
    <property type="nucleotide sequence ID" value="XM_047918351.1"/>
</dbReference>
<feature type="transmembrane region" description="Helical" evidence="1">
    <location>
        <begin position="12"/>
        <end position="32"/>
    </location>
</feature>
<feature type="transmembrane region" description="Helical" evidence="1">
    <location>
        <begin position="148"/>
        <end position="165"/>
    </location>
</feature>
<dbReference type="PANTHER" id="PTHR40465:SF1">
    <property type="entry name" value="DUF6534 DOMAIN-CONTAINING PROTEIN"/>
    <property type="match status" value="1"/>
</dbReference>
<organism evidence="3 4">
    <name type="scientific">Rhodofomes roseus</name>
    <dbReference type="NCBI Taxonomy" id="34475"/>
    <lineage>
        <taxon>Eukaryota</taxon>
        <taxon>Fungi</taxon>
        <taxon>Dikarya</taxon>
        <taxon>Basidiomycota</taxon>
        <taxon>Agaricomycotina</taxon>
        <taxon>Agaricomycetes</taxon>
        <taxon>Polyporales</taxon>
        <taxon>Rhodofomes</taxon>
    </lineage>
</organism>
<dbReference type="PANTHER" id="PTHR40465">
    <property type="entry name" value="CHROMOSOME 1, WHOLE GENOME SHOTGUN SEQUENCE"/>
    <property type="match status" value="1"/>
</dbReference>
<protein>
    <recommendedName>
        <fullName evidence="2">DUF6534 domain-containing protein</fullName>
    </recommendedName>
</protein>
<keyword evidence="1" id="KW-1133">Transmembrane helix</keyword>
<dbReference type="InterPro" id="IPR045339">
    <property type="entry name" value="DUF6534"/>
</dbReference>
<gene>
    <name evidence="3" type="ORF">C8Q71DRAFT_405384</name>
</gene>
<name>A0ABQ8JYW4_9APHY</name>
<sequence>MDPDLSQQLDDTLGCVFIGLTLALILYGFSLAQTQYYFHEYSSCDHLSTQALVAFLWLLDTARTCCGLQFLWVYLIDNHTNLSGLSQFTDAFIADAFFATLIILITQLYYINVIWRLIARQQHRLFLASIMVAATESGSRVTSSIQSLAAFVVDAYIAATLSVVLHGKRTGLTRTDSLLTKLIISAVHRGILTALLQFLQFITYIVTLHSGGTKLIWAVFYFPASKVNTNSLLAMLNVRHWLRESMVQDVELNIGRTDSGSSLSPRGSHPRTTRILLAKGASLGSQVGVIGPESQGLDDGKAHSIVDAVCRPLVQTTA</sequence>
<feature type="domain" description="DUF6534" evidence="2">
    <location>
        <begin position="150"/>
        <end position="240"/>
    </location>
</feature>
<dbReference type="EMBL" id="JADCUA010000038">
    <property type="protein sequence ID" value="KAH9829457.1"/>
    <property type="molecule type" value="Genomic_DNA"/>
</dbReference>
<dbReference type="Proteomes" id="UP000814176">
    <property type="component" value="Unassembled WGS sequence"/>
</dbReference>